<dbReference type="AlphaFoldDB" id="A0AAD5MEL0"/>
<evidence type="ECO:0000313" key="1">
    <source>
        <dbReference type="EMBL" id="KAJ1357167.1"/>
    </source>
</evidence>
<dbReference type="EMBL" id="JAHQIW010003055">
    <property type="protein sequence ID" value="KAJ1357167.1"/>
    <property type="molecule type" value="Genomic_DNA"/>
</dbReference>
<comment type="caution">
    <text evidence="1">The sequence shown here is derived from an EMBL/GenBank/DDBJ whole genome shotgun (WGS) entry which is preliminary data.</text>
</comment>
<dbReference type="Proteomes" id="UP001196413">
    <property type="component" value="Unassembled WGS sequence"/>
</dbReference>
<evidence type="ECO:0000313" key="2">
    <source>
        <dbReference type="Proteomes" id="UP001196413"/>
    </source>
</evidence>
<keyword evidence="2" id="KW-1185">Reference proteome</keyword>
<organism evidence="1 2">
    <name type="scientific">Parelaphostrongylus tenuis</name>
    <name type="common">Meningeal worm</name>
    <dbReference type="NCBI Taxonomy" id="148309"/>
    <lineage>
        <taxon>Eukaryota</taxon>
        <taxon>Metazoa</taxon>
        <taxon>Ecdysozoa</taxon>
        <taxon>Nematoda</taxon>
        <taxon>Chromadorea</taxon>
        <taxon>Rhabditida</taxon>
        <taxon>Rhabditina</taxon>
        <taxon>Rhabditomorpha</taxon>
        <taxon>Strongyloidea</taxon>
        <taxon>Metastrongylidae</taxon>
        <taxon>Parelaphostrongylus</taxon>
    </lineage>
</organism>
<accession>A0AAD5MEL0</accession>
<protein>
    <submittedName>
        <fullName evidence="1">Uncharacterized protein</fullName>
    </submittedName>
</protein>
<proteinExistence type="predicted"/>
<name>A0AAD5MEL0_PARTN</name>
<gene>
    <name evidence="1" type="ORF">KIN20_015241</name>
</gene>
<reference evidence="1" key="1">
    <citation type="submission" date="2021-06" db="EMBL/GenBank/DDBJ databases">
        <title>Parelaphostrongylus tenuis whole genome reference sequence.</title>
        <authorList>
            <person name="Garwood T.J."/>
            <person name="Larsen P.A."/>
            <person name="Fountain-Jones N.M."/>
            <person name="Garbe J.R."/>
            <person name="Macchietto M.G."/>
            <person name="Kania S.A."/>
            <person name="Gerhold R.W."/>
            <person name="Richards J.E."/>
            <person name="Wolf T.M."/>
        </authorList>
    </citation>
    <scope>NUCLEOTIDE SEQUENCE</scope>
    <source>
        <strain evidence="1">MNPRO001-30</strain>
        <tissue evidence="1">Meninges</tissue>
    </source>
</reference>
<sequence>MEGNVSFDYSRSKQTGHTESYTDEICACLTSVKIDQRYGSKSCVIRRNSCLRFIPGFWNGF</sequence>